<dbReference type="Proteomes" id="UP000241346">
    <property type="component" value="Unassembled WGS sequence"/>
</dbReference>
<protein>
    <submittedName>
        <fullName evidence="1">Uncharacterized protein</fullName>
    </submittedName>
</protein>
<comment type="caution">
    <text evidence="1">The sequence shown here is derived from an EMBL/GenBank/DDBJ whole genome shotgun (WGS) entry which is preliminary data.</text>
</comment>
<name>A0A2T3NDL8_9GAMM</name>
<dbReference type="EMBL" id="PYMB01000005">
    <property type="protein sequence ID" value="PSW12293.1"/>
    <property type="molecule type" value="Genomic_DNA"/>
</dbReference>
<dbReference type="RefSeq" id="WP_107298783.1">
    <property type="nucleotide sequence ID" value="NZ_JAHVIB010000007.1"/>
</dbReference>
<evidence type="ECO:0000313" key="1">
    <source>
        <dbReference type="EMBL" id="PSW12293.1"/>
    </source>
</evidence>
<dbReference type="OrthoDB" id="5817338at2"/>
<reference evidence="1 2" key="1">
    <citation type="submission" date="2018-03" db="EMBL/GenBank/DDBJ databases">
        <title>Whole genome sequencing of Histamine producing bacteria.</title>
        <authorList>
            <person name="Butler K."/>
        </authorList>
    </citation>
    <scope>NUCLEOTIDE SEQUENCE [LARGE SCALE GENOMIC DNA]</scope>
    <source>
        <strain evidence="1 2">DSM 19138</strain>
    </source>
</reference>
<gene>
    <name evidence="1" type="ORF">C9J01_14040</name>
</gene>
<proteinExistence type="predicted"/>
<organism evidence="1 2">
    <name type="scientific">Photobacterium rosenbergii</name>
    <dbReference type="NCBI Taxonomy" id="294936"/>
    <lineage>
        <taxon>Bacteria</taxon>
        <taxon>Pseudomonadati</taxon>
        <taxon>Pseudomonadota</taxon>
        <taxon>Gammaproteobacteria</taxon>
        <taxon>Vibrionales</taxon>
        <taxon>Vibrionaceae</taxon>
        <taxon>Photobacterium</taxon>
    </lineage>
</organism>
<evidence type="ECO:0000313" key="2">
    <source>
        <dbReference type="Proteomes" id="UP000241346"/>
    </source>
</evidence>
<sequence length="72" mass="8306">MKVPIRCPECDNTSGLNRVRRKWHEKSLVTTGQEKLQCPKCLSFFMRGIGQNELLYVGTHDAVKKKEPVFEV</sequence>
<accession>A0A2T3NDL8</accession>
<dbReference type="AlphaFoldDB" id="A0A2T3NDL8"/>